<dbReference type="InterPro" id="IPR036188">
    <property type="entry name" value="FAD/NAD-bd_sf"/>
</dbReference>
<protein>
    <recommendedName>
        <fullName evidence="4">Pyridine nucleotide-disulfide oxidoreductase domain-containing protein 2</fullName>
    </recommendedName>
</protein>
<dbReference type="Gene3D" id="3.50.50.60">
    <property type="entry name" value="FAD/NAD(P)-binding domain"/>
    <property type="match status" value="1"/>
</dbReference>
<dbReference type="AlphaFoldDB" id="A0A382ZJP9"/>
<dbReference type="PANTHER" id="PTHR10668">
    <property type="entry name" value="PHYTOENE DEHYDROGENASE"/>
    <property type="match status" value="1"/>
</dbReference>
<dbReference type="InterPro" id="IPR002937">
    <property type="entry name" value="Amino_oxidase"/>
</dbReference>
<feature type="non-terminal residue" evidence="6">
    <location>
        <position position="256"/>
    </location>
</feature>
<comment type="function">
    <text evidence="2">Probable oxidoreductase that may play a role as regulator of mitochondrial function.</text>
</comment>
<dbReference type="Pfam" id="PF01593">
    <property type="entry name" value="Amino_oxidase"/>
    <property type="match status" value="1"/>
</dbReference>
<dbReference type="PANTHER" id="PTHR10668:SF103">
    <property type="entry name" value="PYRIDINE NUCLEOTIDE-DISULFIDE OXIDOREDUCTASE DOMAIN-CONTAINING PROTEIN 2"/>
    <property type="match status" value="1"/>
</dbReference>
<evidence type="ECO:0000256" key="2">
    <source>
        <dbReference type="ARBA" id="ARBA00037217"/>
    </source>
</evidence>
<name>A0A382ZJP9_9ZZZZ</name>
<dbReference type="EMBL" id="UINC01184544">
    <property type="protein sequence ID" value="SVD95806.1"/>
    <property type="molecule type" value="Genomic_DNA"/>
</dbReference>
<comment type="subunit">
    <text evidence="3">Interacts with COX5B; this interaction may contribute to localize PYROXD2 to the inner face of the inner mitochondrial membrane.</text>
</comment>
<sequence>IDNLSQFLEKLYELTPPKLPDLGLKEALSLRSMLKPIKKHGTRGLVDFMRVAPMMMPELMDEWFESELLRGAVSTAGINHINLGPFSAATGYNLLHQHVHANGVFHHVQFVKGGTENLANALLKSAVSNGVEVRKNAVAHSINVANAICSGITLNDGETIEAGQVISGLDPHNTFINLVGPKELNPTFYTQLRNIKYRGSVSRIHFALNTLPEIKGVKEDQMNTVFSISPSIEYLERAADDAKYGRISENPYIEFT</sequence>
<dbReference type="SUPFAM" id="SSF51905">
    <property type="entry name" value="FAD/NAD(P)-binding domain"/>
    <property type="match status" value="1"/>
</dbReference>
<evidence type="ECO:0000256" key="4">
    <source>
        <dbReference type="ARBA" id="ARBA00040298"/>
    </source>
</evidence>
<evidence type="ECO:0000259" key="5">
    <source>
        <dbReference type="Pfam" id="PF01593"/>
    </source>
</evidence>
<dbReference type="GO" id="GO:0016491">
    <property type="term" value="F:oxidoreductase activity"/>
    <property type="evidence" value="ECO:0007669"/>
    <property type="project" value="InterPro"/>
</dbReference>
<feature type="non-terminal residue" evidence="6">
    <location>
        <position position="1"/>
    </location>
</feature>
<evidence type="ECO:0000313" key="6">
    <source>
        <dbReference type="EMBL" id="SVD95806.1"/>
    </source>
</evidence>
<feature type="domain" description="Amine oxidase" evidence="5">
    <location>
        <begin position="97"/>
        <end position="208"/>
    </location>
</feature>
<dbReference type="GO" id="GO:0005759">
    <property type="term" value="C:mitochondrial matrix"/>
    <property type="evidence" value="ECO:0007669"/>
    <property type="project" value="UniProtKB-SubCell"/>
</dbReference>
<reference evidence="6" key="1">
    <citation type="submission" date="2018-05" db="EMBL/GenBank/DDBJ databases">
        <authorList>
            <person name="Lanie J.A."/>
            <person name="Ng W.-L."/>
            <person name="Kazmierczak K.M."/>
            <person name="Andrzejewski T.M."/>
            <person name="Davidsen T.M."/>
            <person name="Wayne K.J."/>
            <person name="Tettelin H."/>
            <person name="Glass J.I."/>
            <person name="Rusch D."/>
            <person name="Podicherti R."/>
            <person name="Tsui H.-C.T."/>
            <person name="Winkler M.E."/>
        </authorList>
    </citation>
    <scope>NUCLEOTIDE SEQUENCE</scope>
</reference>
<gene>
    <name evidence="6" type="ORF">METZ01_LOCUS448660</name>
</gene>
<comment type="subcellular location">
    <subcellularLocation>
        <location evidence="1">Mitochondrion matrix</location>
    </subcellularLocation>
</comment>
<evidence type="ECO:0000256" key="1">
    <source>
        <dbReference type="ARBA" id="ARBA00004305"/>
    </source>
</evidence>
<evidence type="ECO:0000256" key="3">
    <source>
        <dbReference type="ARBA" id="ARBA00038825"/>
    </source>
</evidence>
<organism evidence="6">
    <name type="scientific">marine metagenome</name>
    <dbReference type="NCBI Taxonomy" id="408172"/>
    <lineage>
        <taxon>unclassified sequences</taxon>
        <taxon>metagenomes</taxon>
        <taxon>ecological metagenomes</taxon>
    </lineage>
</organism>
<proteinExistence type="predicted"/>
<accession>A0A382ZJP9</accession>